<dbReference type="Gene3D" id="1.10.10.10">
    <property type="entry name" value="Winged helix-like DNA-binding domain superfamily/Winged helix DNA-binding domain"/>
    <property type="match status" value="1"/>
</dbReference>
<sequence length="298" mass="33380">MNIKQLRYFCKVVEAGGISQAAKAFSLAPAAISLQITSLEKELNGELFYRTSRPITLTKLGEFLFNKAHEVIFSFDKLERDALQYVSTASVNLNLGFVRSVMFNLIPETIKLFSEKHGHISITLKEVLSEYQSDLLSTQSIDIGFTREMGISEPTDGQELSRELILIDPLVAAIPINHYLSRKNFITLRDFCNSPFIIFPSDPKSSYAMRIQDKFIEYGVQPAVAHRTVEIHTALALVGAGLGVTLVGRSTIPNNRQDVLFLPIEDFNCLSYIYAVYNAKNPNPNIMNFIETMKTISG</sequence>
<dbReference type="AlphaFoldDB" id="A0A1V2R197"/>
<feature type="domain" description="HTH lysR-type" evidence="5">
    <location>
        <begin position="1"/>
        <end position="58"/>
    </location>
</feature>
<evidence type="ECO:0000313" key="7">
    <source>
        <dbReference type="Proteomes" id="UP000189286"/>
    </source>
</evidence>
<dbReference type="GO" id="GO:0003700">
    <property type="term" value="F:DNA-binding transcription factor activity"/>
    <property type="evidence" value="ECO:0007669"/>
    <property type="project" value="InterPro"/>
</dbReference>
<evidence type="ECO:0000256" key="3">
    <source>
        <dbReference type="ARBA" id="ARBA00023125"/>
    </source>
</evidence>
<organism evidence="6 7">
    <name type="scientific">Pectobacterium actinidiae</name>
    <dbReference type="NCBI Taxonomy" id="1507808"/>
    <lineage>
        <taxon>Bacteria</taxon>
        <taxon>Pseudomonadati</taxon>
        <taxon>Pseudomonadota</taxon>
        <taxon>Gammaproteobacteria</taxon>
        <taxon>Enterobacterales</taxon>
        <taxon>Pectobacteriaceae</taxon>
        <taxon>Pectobacterium</taxon>
    </lineage>
</organism>
<name>A0A1V2R197_9GAMM</name>
<dbReference type="EMBL" id="MPUJ01000010">
    <property type="protein sequence ID" value="ONK03841.1"/>
    <property type="molecule type" value="Genomic_DNA"/>
</dbReference>
<dbReference type="OrthoDB" id="9803735at2"/>
<dbReference type="GO" id="GO:0003677">
    <property type="term" value="F:DNA binding"/>
    <property type="evidence" value="ECO:0007669"/>
    <property type="project" value="UniProtKB-KW"/>
</dbReference>
<dbReference type="Pfam" id="PF00126">
    <property type="entry name" value="HTH_1"/>
    <property type="match status" value="1"/>
</dbReference>
<protein>
    <recommendedName>
        <fullName evidence="5">HTH lysR-type domain-containing protein</fullName>
    </recommendedName>
</protein>
<dbReference type="Gene3D" id="3.40.190.10">
    <property type="entry name" value="Periplasmic binding protein-like II"/>
    <property type="match status" value="2"/>
</dbReference>
<dbReference type="RefSeq" id="WP_039355718.1">
    <property type="nucleotide sequence ID" value="NZ_JRMH01000001.1"/>
</dbReference>
<evidence type="ECO:0000256" key="4">
    <source>
        <dbReference type="ARBA" id="ARBA00023163"/>
    </source>
</evidence>
<dbReference type="SUPFAM" id="SSF53850">
    <property type="entry name" value="Periplasmic binding protein-like II"/>
    <property type="match status" value="1"/>
</dbReference>
<gene>
    <name evidence="6" type="ORF">BSK71_15565</name>
</gene>
<evidence type="ECO:0000313" key="6">
    <source>
        <dbReference type="EMBL" id="ONK03841.1"/>
    </source>
</evidence>
<proteinExistence type="inferred from homology"/>
<evidence type="ECO:0000256" key="1">
    <source>
        <dbReference type="ARBA" id="ARBA00009437"/>
    </source>
</evidence>
<keyword evidence="2" id="KW-0805">Transcription regulation</keyword>
<dbReference type="InterPro" id="IPR005119">
    <property type="entry name" value="LysR_subst-bd"/>
</dbReference>
<dbReference type="FunFam" id="1.10.10.10:FF:000001">
    <property type="entry name" value="LysR family transcriptional regulator"/>
    <property type="match status" value="1"/>
</dbReference>
<dbReference type="InterPro" id="IPR036388">
    <property type="entry name" value="WH-like_DNA-bd_sf"/>
</dbReference>
<comment type="caution">
    <text evidence="6">The sequence shown here is derived from an EMBL/GenBank/DDBJ whole genome shotgun (WGS) entry which is preliminary data.</text>
</comment>
<dbReference type="GO" id="GO:0032993">
    <property type="term" value="C:protein-DNA complex"/>
    <property type="evidence" value="ECO:0007669"/>
    <property type="project" value="TreeGrafter"/>
</dbReference>
<keyword evidence="4" id="KW-0804">Transcription</keyword>
<dbReference type="CDD" id="cd08414">
    <property type="entry name" value="PBP2_LTTR_aromatics_like"/>
    <property type="match status" value="1"/>
</dbReference>
<dbReference type="Proteomes" id="UP000189286">
    <property type="component" value="Unassembled WGS sequence"/>
</dbReference>
<dbReference type="SUPFAM" id="SSF46785">
    <property type="entry name" value="Winged helix' DNA-binding domain"/>
    <property type="match status" value="1"/>
</dbReference>
<evidence type="ECO:0000259" key="5">
    <source>
        <dbReference type="PROSITE" id="PS50931"/>
    </source>
</evidence>
<dbReference type="InterPro" id="IPR036390">
    <property type="entry name" value="WH_DNA-bd_sf"/>
</dbReference>
<dbReference type="Pfam" id="PF03466">
    <property type="entry name" value="LysR_substrate"/>
    <property type="match status" value="1"/>
</dbReference>
<keyword evidence="3" id="KW-0238">DNA-binding</keyword>
<dbReference type="PANTHER" id="PTHR30346">
    <property type="entry name" value="TRANSCRIPTIONAL DUAL REGULATOR HCAR-RELATED"/>
    <property type="match status" value="1"/>
</dbReference>
<dbReference type="PANTHER" id="PTHR30346:SF0">
    <property type="entry name" value="HCA OPERON TRANSCRIPTIONAL ACTIVATOR HCAR"/>
    <property type="match status" value="1"/>
</dbReference>
<dbReference type="InterPro" id="IPR000847">
    <property type="entry name" value="LysR_HTH_N"/>
</dbReference>
<dbReference type="PROSITE" id="PS50931">
    <property type="entry name" value="HTH_LYSR"/>
    <property type="match status" value="1"/>
</dbReference>
<reference evidence="7" key="1">
    <citation type="submission" date="2016-11" db="EMBL/GenBank/DDBJ databases">
        <authorList>
            <person name="Panda P."/>
            <person name="Visnovsky S."/>
            <person name="Pitman A."/>
        </authorList>
    </citation>
    <scope>NUCLEOTIDE SEQUENCE [LARGE SCALE GENOMIC DNA]</scope>
    <source>
        <strain evidence="7">ICMP 9972</strain>
    </source>
</reference>
<comment type="similarity">
    <text evidence="1">Belongs to the LysR transcriptional regulatory family.</text>
</comment>
<evidence type="ECO:0000256" key="2">
    <source>
        <dbReference type="ARBA" id="ARBA00023015"/>
    </source>
</evidence>
<accession>A0A1V2R197</accession>